<dbReference type="EMBL" id="CP035494">
    <property type="protein sequence ID" value="QAY60114.1"/>
    <property type="molecule type" value="Genomic_DNA"/>
</dbReference>
<reference evidence="3 4" key="1">
    <citation type="submission" date="2019-01" db="EMBL/GenBank/DDBJ databases">
        <title>Genome sequencing of strain DFW100M-13.</title>
        <authorList>
            <person name="Heo J."/>
            <person name="Kim S.-J."/>
            <person name="Kim J.-S."/>
            <person name="Hong S.-B."/>
            <person name="Kwon S.-W."/>
        </authorList>
    </citation>
    <scope>NUCLEOTIDE SEQUENCE [LARGE SCALE GENOMIC DNA]</scope>
    <source>
        <strain evidence="3 4">DFW100M-13</strain>
    </source>
</reference>
<evidence type="ECO:0000256" key="2">
    <source>
        <dbReference type="SAM" id="Phobius"/>
    </source>
</evidence>
<evidence type="ECO:0000313" key="3">
    <source>
        <dbReference type="EMBL" id="QAY60114.1"/>
    </source>
</evidence>
<dbReference type="RefSeq" id="WP_129388854.1">
    <property type="nucleotide sequence ID" value="NZ_CP035494.1"/>
</dbReference>
<name>A0A4P6EDC3_9MICO</name>
<accession>A0A4P6EDC3</accession>
<proteinExistence type="predicted"/>
<gene>
    <name evidence="3" type="ORF">ET475_09005</name>
</gene>
<keyword evidence="2" id="KW-0812">Transmembrane</keyword>
<feature type="region of interest" description="Disordered" evidence="1">
    <location>
        <begin position="68"/>
        <end position="88"/>
    </location>
</feature>
<feature type="transmembrane region" description="Helical" evidence="2">
    <location>
        <begin position="25"/>
        <end position="54"/>
    </location>
</feature>
<keyword evidence="2" id="KW-1133">Transmembrane helix</keyword>
<dbReference type="Proteomes" id="UP000293995">
    <property type="component" value="Chromosome"/>
</dbReference>
<sequence>MVELLSQGMIALSTWAWLEVHSTSFAMMVAALLALAVVAIVAAAMLTVVLRLWAAALPAGRRERAFPANAARPPTLHRPVGGRGPRAPGAAFRRLALV</sequence>
<dbReference type="AlphaFoldDB" id="A0A4P6EDC3"/>
<protein>
    <submittedName>
        <fullName evidence="3">Uncharacterized protein</fullName>
    </submittedName>
</protein>
<keyword evidence="4" id="KW-1185">Reference proteome</keyword>
<organism evidence="3 4">
    <name type="scientific">Microbacterium protaetiae</name>
    <dbReference type="NCBI Taxonomy" id="2509458"/>
    <lineage>
        <taxon>Bacteria</taxon>
        <taxon>Bacillati</taxon>
        <taxon>Actinomycetota</taxon>
        <taxon>Actinomycetes</taxon>
        <taxon>Micrococcales</taxon>
        <taxon>Microbacteriaceae</taxon>
        <taxon>Microbacterium</taxon>
    </lineage>
</organism>
<evidence type="ECO:0000313" key="4">
    <source>
        <dbReference type="Proteomes" id="UP000293995"/>
    </source>
</evidence>
<keyword evidence="2" id="KW-0472">Membrane</keyword>
<evidence type="ECO:0000256" key="1">
    <source>
        <dbReference type="SAM" id="MobiDB-lite"/>
    </source>
</evidence>
<dbReference type="KEGG" id="mprt:ET475_09005"/>